<accession>A0A1S6QGI7</accession>
<organism evidence="2 3">
    <name type="scientific">Lentilactobacillus curieae</name>
    <dbReference type="NCBI Taxonomy" id="1138822"/>
    <lineage>
        <taxon>Bacteria</taxon>
        <taxon>Bacillati</taxon>
        <taxon>Bacillota</taxon>
        <taxon>Bacilli</taxon>
        <taxon>Lactobacillales</taxon>
        <taxon>Lactobacillaceae</taxon>
        <taxon>Lentilactobacillus</taxon>
    </lineage>
</organism>
<dbReference type="KEGG" id="lcu:PL11_001725"/>
<dbReference type="Proteomes" id="UP000030361">
    <property type="component" value="Chromosome"/>
</dbReference>
<sequence>MGKAVLFSAAVLGVTAFVASTNPTSASARTRVTSNKSLSNNYNDRNYLSNGRNALYNKAGVLKGAKVVAGKTTLSGLKSKSDAGQSYFRGYRVAKLSNGSYYMKVVSFDKQYRGWIYAGKSNPASNTRNVKGGLTYTSTFKQSSVPSDIAGTTYNFKSDPLTYVQPDWTQYRKGRNKNSTSASKKDALKVTGMGTKTNGRDSNATYYYVEDATTPSANGWVKASNLVKAGQTVVNEDQVKVNYVTSDGQTVSSHTFTNPNYKTQTAGNFLGTSIAGQVATNVPAGYSIPADHSANDSAISAAQYGGQINFTVTKNQANLFSVSPKYSVTVNTKNYSTLPGDPVGQNAVVTSKDGVTEAIGNKLKKLASATATNAKTQDQVYSSTDIQNAVNSAGLNEFYILEYTANTSGRPVSTASATGQPNASGLLGGTNSLGGSSDLSSILGATAFGDSSNILGGLTSGLSSALSGITNAILGGTVNFRVVHVTFQGDKVANNVKLGSTVTLPYSVESTKSFRFNSKLLLGAEVDKAAAGIYLNQRSIDYKSIEKKIGETNAAYKPNDLQNLFVQLAKADLKGGGTDPEGVAFPDSAFSSSTTSIDSLLSQYANGAADSTDGSTTSSN</sequence>
<evidence type="ECO:0000256" key="1">
    <source>
        <dbReference type="SAM" id="SignalP"/>
    </source>
</evidence>
<protein>
    <recommendedName>
        <fullName evidence="4">S-layer protein</fullName>
    </recommendedName>
</protein>
<evidence type="ECO:0000313" key="3">
    <source>
        <dbReference type="Proteomes" id="UP000030361"/>
    </source>
</evidence>
<dbReference type="AlphaFoldDB" id="A0A1S6QGI7"/>
<reference evidence="2 3" key="1">
    <citation type="journal article" date="2015" name="Genome Announc.">
        <title>Genome Sequence of Lactobacillus curieae CCTCC M 2011381T, a Novel Producer of Gamma-aminobutyric Acid.</title>
        <authorList>
            <person name="Wang Y."/>
            <person name="Wang Y."/>
            <person name="Lang C."/>
            <person name="Wei D."/>
            <person name="Xu P."/>
            <person name="Xie J."/>
        </authorList>
    </citation>
    <scope>NUCLEOTIDE SEQUENCE [LARGE SCALE GENOMIC DNA]</scope>
    <source>
        <strain evidence="2 3">CCTCC M 2011381</strain>
    </source>
</reference>
<feature type="chain" id="PRO_5039273471" description="S-layer protein" evidence="1">
    <location>
        <begin position="20"/>
        <end position="620"/>
    </location>
</feature>
<keyword evidence="3" id="KW-1185">Reference proteome</keyword>
<gene>
    <name evidence="2" type="ORF">PL11_001725</name>
</gene>
<dbReference type="EMBL" id="CP018906">
    <property type="protein sequence ID" value="AQW20723.1"/>
    <property type="molecule type" value="Genomic_DNA"/>
</dbReference>
<name>A0A1S6QGI7_9LACO</name>
<feature type="signal peptide" evidence="1">
    <location>
        <begin position="1"/>
        <end position="19"/>
    </location>
</feature>
<keyword evidence="1" id="KW-0732">Signal</keyword>
<evidence type="ECO:0008006" key="4">
    <source>
        <dbReference type="Google" id="ProtNLM"/>
    </source>
</evidence>
<proteinExistence type="predicted"/>
<evidence type="ECO:0000313" key="2">
    <source>
        <dbReference type="EMBL" id="AQW20723.1"/>
    </source>
</evidence>